<protein>
    <submittedName>
        <fullName evidence="6">Alginate lyase-domain-containing protein</fullName>
    </submittedName>
</protein>
<dbReference type="GO" id="GO:0042597">
    <property type="term" value="C:periplasmic space"/>
    <property type="evidence" value="ECO:0007669"/>
    <property type="project" value="InterPro"/>
</dbReference>
<dbReference type="GO" id="GO:0016829">
    <property type="term" value="F:lyase activity"/>
    <property type="evidence" value="ECO:0007669"/>
    <property type="project" value="UniProtKB-KW"/>
</dbReference>
<dbReference type="Gene3D" id="1.50.10.100">
    <property type="entry name" value="Chondroitin AC/alginate lyase"/>
    <property type="match status" value="1"/>
</dbReference>
<dbReference type="InterPro" id="IPR008397">
    <property type="entry name" value="Alginate_lyase_dom"/>
</dbReference>
<evidence type="ECO:0000259" key="5">
    <source>
        <dbReference type="Pfam" id="PF05426"/>
    </source>
</evidence>
<proteinExistence type="predicted"/>
<accession>A0A9P5NYF4</accession>
<dbReference type="InterPro" id="IPR008929">
    <property type="entry name" value="Chondroitin_lyas"/>
</dbReference>
<name>A0A9P5NYF4_GYMJU</name>
<feature type="domain" description="Alginate lyase" evidence="5">
    <location>
        <begin position="73"/>
        <end position="363"/>
    </location>
</feature>
<dbReference type="SUPFAM" id="SSF48230">
    <property type="entry name" value="Chondroitin AC/alginate lyase"/>
    <property type="match status" value="1"/>
</dbReference>
<feature type="chain" id="PRO_5040353806" evidence="4">
    <location>
        <begin position="29"/>
        <end position="483"/>
    </location>
</feature>
<dbReference type="AlphaFoldDB" id="A0A9P5NYF4"/>
<comment type="caution">
    <text evidence="6">The sequence shown here is derived from an EMBL/GenBank/DDBJ whole genome shotgun (WGS) entry which is preliminary data.</text>
</comment>
<reference evidence="6" key="1">
    <citation type="submission" date="2020-11" db="EMBL/GenBank/DDBJ databases">
        <authorList>
            <consortium name="DOE Joint Genome Institute"/>
            <person name="Ahrendt S."/>
            <person name="Riley R."/>
            <person name="Andreopoulos W."/>
            <person name="LaButti K."/>
            <person name="Pangilinan J."/>
            <person name="Ruiz-duenas F.J."/>
            <person name="Barrasa J.M."/>
            <person name="Sanchez-Garcia M."/>
            <person name="Camarero S."/>
            <person name="Miyauchi S."/>
            <person name="Serrano A."/>
            <person name="Linde D."/>
            <person name="Babiker R."/>
            <person name="Drula E."/>
            <person name="Ayuso-Fernandez I."/>
            <person name="Pacheco R."/>
            <person name="Padilla G."/>
            <person name="Ferreira P."/>
            <person name="Barriuso J."/>
            <person name="Kellner H."/>
            <person name="Castanera R."/>
            <person name="Alfaro M."/>
            <person name="Ramirez L."/>
            <person name="Pisabarro A.G."/>
            <person name="Kuo A."/>
            <person name="Tritt A."/>
            <person name="Lipzen A."/>
            <person name="He G."/>
            <person name="Yan M."/>
            <person name="Ng V."/>
            <person name="Cullen D."/>
            <person name="Martin F."/>
            <person name="Rosso M.-N."/>
            <person name="Henrissat B."/>
            <person name="Hibbett D."/>
            <person name="Martinez A.T."/>
            <person name="Grigoriev I.V."/>
        </authorList>
    </citation>
    <scope>NUCLEOTIDE SEQUENCE</scope>
    <source>
        <strain evidence="6">AH 44721</strain>
    </source>
</reference>
<evidence type="ECO:0000256" key="3">
    <source>
        <dbReference type="SAM" id="MobiDB-lite"/>
    </source>
</evidence>
<evidence type="ECO:0000256" key="4">
    <source>
        <dbReference type="SAM" id="SignalP"/>
    </source>
</evidence>
<feature type="signal peptide" evidence="4">
    <location>
        <begin position="1"/>
        <end position="28"/>
    </location>
</feature>
<gene>
    <name evidence="6" type="ORF">CPB84DRAFT_1764015</name>
</gene>
<sequence>MISLSVPSVRFTLLQFATVISLFSPVFGQTAYANDFVDPNYIVAGNFDTHTGRAQQTVISWAQRLAVGGPWSVINKTATPPSGDKHDYMSWAPYWWPDCSGVGNTTALSAEQIWTTCPYKSHDGQFNPDVRLVNNVGDFQDLSEAVYYSTVAWVIGNKVNTSFETNAVQSIRTWFLDPDTKMNPNLNYGQIIRGPNSKGGDHTGVLDLKGMTKIVNAILILRKAGSTAWTTDLDNQMTAWTKEYINWLTTADIAVQERDATNNHGSFYYNQLTAVNLLINDMAGAKDSSNAYFNGIYLNQIAANGEQPLEANRTRPYHYRCYNLAAMITNARLAKYVDPSSTFWNKTSAAGGTIKSALDFALTVSPSTSGETSYAEELYPNAAAIASVYGDASGNYLNFLKKADAEFIEQPYILWDQPFADDVSTGIATSAATRKATSTSAASQHKPSTSQDSKKDTNAAISARKSGVWLMLSIVAFTGIQLL</sequence>
<dbReference type="Proteomes" id="UP000724874">
    <property type="component" value="Unassembled WGS sequence"/>
</dbReference>
<keyword evidence="2 6" id="KW-0456">Lyase</keyword>
<evidence type="ECO:0000256" key="2">
    <source>
        <dbReference type="ARBA" id="ARBA00023239"/>
    </source>
</evidence>
<feature type="region of interest" description="Disordered" evidence="3">
    <location>
        <begin position="436"/>
        <end position="457"/>
    </location>
</feature>
<dbReference type="Pfam" id="PF05426">
    <property type="entry name" value="Alginate_lyase"/>
    <property type="match status" value="1"/>
</dbReference>
<keyword evidence="1 4" id="KW-0732">Signal</keyword>
<dbReference type="EMBL" id="JADNYJ010000006">
    <property type="protein sequence ID" value="KAF8910568.1"/>
    <property type="molecule type" value="Genomic_DNA"/>
</dbReference>
<dbReference type="OrthoDB" id="63533at2759"/>
<evidence type="ECO:0000313" key="6">
    <source>
        <dbReference type="EMBL" id="KAF8910568.1"/>
    </source>
</evidence>
<keyword evidence="7" id="KW-1185">Reference proteome</keyword>
<organism evidence="6 7">
    <name type="scientific">Gymnopilus junonius</name>
    <name type="common">Spectacular rustgill mushroom</name>
    <name type="synonym">Gymnopilus spectabilis subsp. junonius</name>
    <dbReference type="NCBI Taxonomy" id="109634"/>
    <lineage>
        <taxon>Eukaryota</taxon>
        <taxon>Fungi</taxon>
        <taxon>Dikarya</taxon>
        <taxon>Basidiomycota</taxon>
        <taxon>Agaricomycotina</taxon>
        <taxon>Agaricomycetes</taxon>
        <taxon>Agaricomycetidae</taxon>
        <taxon>Agaricales</taxon>
        <taxon>Agaricineae</taxon>
        <taxon>Hymenogastraceae</taxon>
        <taxon>Gymnopilus</taxon>
    </lineage>
</organism>
<evidence type="ECO:0000256" key="1">
    <source>
        <dbReference type="ARBA" id="ARBA00022729"/>
    </source>
</evidence>
<evidence type="ECO:0000313" key="7">
    <source>
        <dbReference type="Proteomes" id="UP000724874"/>
    </source>
</evidence>